<keyword evidence="2" id="KW-1133">Transmembrane helix</keyword>
<keyword evidence="4" id="KW-1185">Reference proteome</keyword>
<sequence length="171" mass="18488">MNAGIDANRGRPHPFPSSLHGQSPSRATGFTLLELLVTVSLVGLVAGIAMTSWHRQVARGWRAQARAEMIAAMLELQRHALATGGYASERAGVAAGRWPRWVPAPPSRPRHRIEARPCPGETLRQCVELRAEPEQPQQPDLDCGTPILRSTGEWLALRDGGDAPVPMPPGC</sequence>
<protein>
    <submittedName>
        <fullName evidence="3">Type IV pilus assembly protein PilE</fullName>
    </submittedName>
</protein>
<dbReference type="PROSITE" id="PS00409">
    <property type="entry name" value="PROKAR_NTER_METHYL"/>
    <property type="match status" value="1"/>
</dbReference>
<dbReference type="EMBL" id="VLJN01000014">
    <property type="protein sequence ID" value="TWG86250.1"/>
    <property type="molecule type" value="Genomic_DNA"/>
</dbReference>
<dbReference type="Pfam" id="PF07963">
    <property type="entry name" value="N_methyl"/>
    <property type="match status" value="1"/>
</dbReference>
<name>A0A562BMU1_9BURK</name>
<feature type="region of interest" description="Disordered" evidence="1">
    <location>
        <begin position="1"/>
        <end position="23"/>
    </location>
</feature>
<dbReference type="OrthoDB" id="8966302at2"/>
<organism evidence="3 4">
    <name type="scientific">Cupriavidus gilardii J11</name>
    <dbReference type="NCBI Taxonomy" id="936133"/>
    <lineage>
        <taxon>Bacteria</taxon>
        <taxon>Pseudomonadati</taxon>
        <taxon>Pseudomonadota</taxon>
        <taxon>Betaproteobacteria</taxon>
        <taxon>Burkholderiales</taxon>
        <taxon>Burkholderiaceae</taxon>
        <taxon>Cupriavidus</taxon>
    </lineage>
</organism>
<dbReference type="AlphaFoldDB" id="A0A562BMU1"/>
<dbReference type="Proteomes" id="UP000318141">
    <property type="component" value="Unassembled WGS sequence"/>
</dbReference>
<gene>
    <name evidence="3" type="ORF">L602_002100000390</name>
</gene>
<evidence type="ECO:0000313" key="4">
    <source>
        <dbReference type="Proteomes" id="UP000318141"/>
    </source>
</evidence>
<dbReference type="SUPFAM" id="SSF54523">
    <property type="entry name" value="Pili subunits"/>
    <property type="match status" value="1"/>
</dbReference>
<dbReference type="InterPro" id="IPR012902">
    <property type="entry name" value="N_methyl_site"/>
</dbReference>
<dbReference type="Gene3D" id="3.30.700.10">
    <property type="entry name" value="Glycoprotein, Type 4 Pilin"/>
    <property type="match status" value="1"/>
</dbReference>
<reference evidence="3 4" key="1">
    <citation type="submission" date="2019-07" db="EMBL/GenBank/DDBJ databases">
        <title>Genome sequencing of lignin-degrading bacterial isolates.</title>
        <authorList>
            <person name="Gladden J."/>
        </authorList>
    </citation>
    <scope>NUCLEOTIDE SEQUENCE [LARGE SCALE GENOMIC DNA]</scope>
    <source>
        <strain evidence="3 4">J11</strain>
    </source>
</reference>
<keyword evidence="2" id="KW-0472">Membrane</keyword>
<dbReference type="InterPro" id="IPR045584">
    <property type="entry name" value="Pilin-like"/>
</dbReference>
<evidence type="ECO:0000256" key="1">
    <source>
        <dbReference type="SAM" id="MobiDB-lite"/>
    </source>
</evidence>
<evidence type="ECO:0000256" key="2">
    <source>
        <dbReference type="SAM" id="Phobius"/>
    </source>
</evidence>
<evidence type="ECO:0000313" key="3">
    <source>
        <dbReference type="EMBL" id="TWG86250.1"/>
    </source>
</evidence>
<feature type="transmembrane region" description="Helical" evidence="2">
    <location>
        <begin position="32"/>
        <end position="53"/>
    </location>
</feature>
<comment type="caution">
    <text evidence="3">The sequence shown here is derived from an EMBL/GenBank/DDBJ whole genome shotgun (WGS) entry which is preliminary data.</text>
</comment>
<accession>A0A562BMU1</accession>
<keyword evidence="2" id="KW-0812">Transmembrane</keyword>
<proteinExistence type="predicted"/>
<dbReference type="NCBIfam" id="TIGR02532">
    <property type="entry name" value="IV_pilin_GFxxxE"/>
    <property type="match status" value="1"/>
</dbReference>